<organism evidence="3 4">
    <name type="scientific">Aphanomyces euteiches</name>
    <dbReference type="NCBI Taxonomy" id="100861"/>
    <lineage>
        <taxon>Eukaryota</taxon>
        <taxon>Sar</taxon>
        <taxon>Stramenopiles</taxon>
        <taxon>Oomycota</taxon>
        <taxon>Saprolegniomycetes</taxon>
        <taxon>Saprolegniales</taxon>
        <taxon>Verrucalvaceae</taxon>
        <taxon>Aphanomyces</taxon>
    </lineage>
</organism>
<dbReference type="EMBL" id="VJMJ01000349">
    <property type="protein sequence ID" value="KAF0722070.1"/>
    <property type="molecule type" value="Genomic_DNA"/>
</dbReference>
<dbReference type="Proteomes" id="UP000481153">
    <property type="component" value="Unassembled WGS sequence"/>
</dbReference>
<feature type="transmembrane region" description="Helical" evidence="2">
    <location>
        <begin position="378"/>
        <end position="401"/>
    </location>
</feature>
<accession>A0A6G0W5N1</accession>
<sequence length="482" mass="51065">MSAALEAASPSASTNSSNASTTVATTIAPATTAAQTPSATTTKTPTTAPTTTATSLPTTLATTPTTQAPTTTTAPSTTIASSTIASPASTNVAPTTTTAPSPTMTATTTTTTSLPITTSAAPPSTLAPTTSTAPSTSAAPSTTVSTSVPETTASNSVNVACLSDTYKCRNGQFVGRDPLNDCKFYPCRDSTEGPPHPATTLASTPKNTSAVVRFSMATTSSAYNWTSIDEAIPLSVVDSVHESFRRYNVSNVCDNLGVAITSAERAIVNDTLKQNTSLYHVLVDVNCTLQGVNQTTGTYVLEFVSAQPIIRLTQCGVIENGTLRNWLAVHNHATMCQSPPERRAFLVQPLEHTMHFTENKTASSMMSDLAAILEKPTVWHLFAAAVAIVVLLAFVFAVVVGRRRIEEQKRRQMERSILEEVATGRIEQRAREAAAAAAAKRKRELGELEDEPSPRDNPLDTEKALKEHDARKDVFTIEDEDD</sequence>
<gene>
    <name evidence="3" type="ORF">Ae201684_018707</name>
</gene>
<reference evidence="3 4" key="1">
    <citation type="submission" date="2019-07" db="EMBL/GenBank/DDBJ databases">
        <title>Genomics analysis of Aphanomyces spp. identifies a new class of oomycete effector associated with host adaptation.</title>
        <authorList>
            <person name="Gaulin E."/>
        </authorList>
    </citation>
    <scope>NUCLEOTIDE SEQUENCE [LARGE SCALE GENOMIC DNA]</scope>
    <source>
        <strain evidence="3 4">ATCC 201684</strain>
    </source>
</reference>
<name>A0A6G0W5N1_9STRA</name>
<evidence type="ECO:0000256" key="2">
    <source>
        <dbReference type="SAM" id="Phobius"/>
    </source>
</evidence>
<evidence type="ECO:0000313" key="4">
    <source>
        <dbReference type="Proteomes" id="UP000481153"/>
    </source>
</evidence>
<keyword evidence="2" id="KW-0812">Transmembrane</keyword>
<dbReference type="AlphaFoldDB" id="A0A6G0W5N1"/>
<keyword evidence="2" id="KW-1133">Transmembrane helix</keyword>
<protein>
    <submittedName>
        <fullName evidence="3">Uncharacterized protein</fullName>
    </submittedName>
</protein>
<proteinExistence type="predicted"/>
<feature type="region of interest" description="Disordered" evidence="1">
    <location>
        <begin position="1"/>
        <end position="150"/>
    </location>
</feature>
<keyword evidence="2" id="KW-0472">Membrane</keyword>
<comment type="caution">
    <text evidence="3">The sequence shown here is derived from an EMBL/GenBank/DDBJ whole genome shotgun (WGS) entry which is preliminary data.</text>
</comment>
<keyword evidence="4" id="KW-1185">Reference proteome</keyword>
<feature type="compositionally biased region" description="Basic and acidic residues" evidence="1">
    <location>
        <begin position="452"/>
        <end position="475"/>
    </location>
</feature>
<dbReference type="VEuPathDB" id="FungiDB:AeMF1_018221"/>
<evidence type="ECO:0000313" key="3">
    <source>
        <dbReference type="EMBL" id="KAF0722070.1"/>
    </source>
</evidence>
<evidence type="ECO:0000256" key="1">
    <source>
        <dbReference type="SAM" id="MobiDB-lite"/>
    </source>
</evidence>
<feature type="region of interest" description="Disordered" evidence="1">
    <location>
        <begin position="437"/>
        <end position="482"/>
    </location>
</feature>